<evidence type="ECO:0000256" key="1">
    <source>
        <dbReference type="ARBA" id="ARBA00022605"/>
    </source>
</evidence>
<name>A0A2P2E446_9LEPT</name>
<keyword evidence="5" id="KW-1185">Reference proteome</keyword>
<gene>
    <name evidence="4" type="ORF">LPTSP4_31960</name>
</gene>
<evidence type="ECO:0000256" key="2">
    <source>
        <dbReference type="ARBA" id="ARBA00022679"/>
    </source>
</evidence>
<dbReference type="RefSeq" id="WP_108977970.1">
    <property type="nucleotide sequence ID" value="NZ_BFBB01000008.1"/>
</dbReference>
<keyword evidence="3" id="KW-0012">Acyltransferase</keyword>
<dbReference type="InterPro" id="IPR042122">
    <property type="entry name" value="Ser_AcTrfase_N_sf"/>
</dbReference>
<dbReference type="PANTHER" id="PTHR42811">
    <property type="entry name" value="SERINE ACETYLTRANSFERASE"/>
    <property type="match status" value="1"/>
</dbReference>
<dbReference type="InterPro" id="IPR045304">
    <property type="entry name" value="LbH_SAT"/>
</dbReference>
<accession>A0A2P2E446</accession>
<dbReference type="InterPro" id="IPR053376">
    <property type="entry name" value="Serine_acetyltransferase"/>
</dbReference>
<keyword evidence="2 4" id="KW-0808">Transferase</keyword>
<comment type="caution">
    <text evidence="4">The sequence shown here is derived from an EMBL/GenBank/DDBJ whole genome shotgun (WGS) entry which is preliminary data.</text>
</comment>
<sequence>MNEKEINPSELTLLQSRELSEEEKKLIVSIFSRQRKNIPLYINQRAAKLFVEELFGILFAGFYSDRSFDSLVSISDAFAIFFLRAKEHLRPYAKLQNANQSSEEQILEQYIQKIEGAIPNIYDLLWLDAEAAFNGDPAAESMEEIILAYSGFYAISVHRISHLLHSLGIPIFPRMLSRYAHEKTGIDIHPGATIGSNFFMDHGTGIVIGGTTIIGNNVKIYQGVTLGAISVSKDLAQVKRHPTIEDDVIIYSGATILGGKTTIGKSSVIGGNAWITTSIPPFSVVYQTNEIKVRNNQLSHENHNDFII</sequence>
<evidence type="ECO:0000313" key="4">
    <source>
        <dbReference type="EMBL" id="GBF51658.1"/>
    </source>
</evidence>
<dbReference type="Gene3D" id="2.160.10.10">
    <property type="entry name" value="Hexapeptide repeat proteins"/>
    <property type="match status" value="1"/>
</dbReference>
<dbReference type="SUPFAM" id="SSF51161">
    <property type="entry name" value="Trimeric LpxA-like enzymes"/>
    <property type="match status" value="1"/>
</dbReference>
<reference evidence="4 5" key="1">
    <citation type="submission" date="2018-02" db="EMBL/GenBank/DDBJ databases">
        <title>Novel Leptospira species isolated from soil and water in Japan.</title>
        <authorList>
            <person name="Nakao R."/>
            <person name="Masuzawa T."/>
        </authorList>
    </citation>
    <scope>NUCLEOTIDE SEQUENCE [LARGE SCALE GENOMIC DNA]</scope>
    <source>
        <strain evidence="4 5">YH101</strain>
    </source>
</reference>
<dbReference type="GO" id="GO:0016746">
    <property type="term" value="F:acyltransferase activity"/>
    <property type="evidence" value="ECO:0007669"/>
    <property type="project" value="UniProtKB-KW"/>
</dbReference>
<organism evidence="4 5">
    <name type="scientific">Leptospira ryugenii</name>
    <dbReference type="NCBI Taxonomy" id="1917863"/>
    <lineage>
        <taxon>Bacteria</taxon>
        <taxon>Pseudomonadati</taxon>
        <taxon>Spirochaetota</taxon>
        <taxon>Spirochaetia</taxon>
        <taxon>Leptospirales</taxon>
        <taxon>Leptospiraceae</taxon>
        <taxon>Leptospira</taxon>
    </lineage>
</organism>
<dbReference type="Proteomes" id="UP000245133">
    <property type="component" value="Unassembled WGS sequence"/>
</dbReference>
<dbReference type="EMBL" id="BFBB01000008">
    <property type="protein sequence ID" value="GBF51658.1"/>
    <property type="molecule type" value="Genomic_DNA"/>
</dbReference>
<dbReference type="NCBIfam" id="NF041874">
    <property type="entry name" value="EPS_EpsC"/>
    <property type="match status" value="1"/>
</dbReference>
<protein>
    <submittedName>
        <fullName evidence="4">Putative serine O-acetyltransferase</fullName>
    </submittedName>
</protein>
<evidence type="ECO:0000256" key="3">
    <source>
        <dbReference type="ARBA" id="ARBA00023315"/>
    </source>
</evidence>
<keyword evidence="1" id="KW-0028">Amino-acid biosynthesis</keyword>
<dbReference type="OrthoDB" id="9801456at2"/>
<dbReference type="GO" id="GO:0008652">
    <property type="term" value="P:amino acid biosynthetic process"/>
    <property type="evidence" value="ECO:0007669"/>
    <property type="project" value="UniProtKB-KW"/>
</dbReference>
<dbReference type="Gene3D" id="1.10.3130.10">
    <property type="entry name" value="serine acetyltransferase, domain 1"/>
    <property type="match status" value="1"/>
</dbReference>
<dbReference type="InterPro" id="IPR011004">
    <property type="entry name" value="Trimer_LpxA-like_sf"/>
</dbReference>
<dbReference type="CDD" id="cd03354">
    <property type="entry name" value="LbH_SAT"/>
    <property type="match status" value="1"/>
</dbReference>
<proteinExistence type="predicted"/>
<evidence type="ECO:0000313" key="5">
    <source>
        <dbReference type="Proteomes" id="UP000245133"/>
    </source>
</evidence>
<dbReference type="AlphaFoldDB" id="A0A2P2E446"/>